<dbReference type="InterPro" id="IPR037187">
    <property type="entry name" value="DnaK_N"/>
</dbReference>
<evidence type="ECO:0000259" key="5">
    <source>
        <dbReference type="Pfam" id="PF01258"/>
    </source>
</evidence>
<feature type="zinc finger region" description="dksA C4-type" evidence="4">
    <location>
        <begin position="82"/>
        <end position="106"/>
    </location>
</feature>
<dbReference type="RefSeq" id="WP_034362902.1">
    <property type="nucleotide sequence ID" value="NZ_CAJUDB010000001.1"/>
</dbReference>
<evidence type="ECO:0000256" key="4">
    <source>
        <dbReference type="PROSITE-ProRule" id="PRU00510"/>
    </source>
</evidence>
<dbReference type="OrthoDB" id="9803742at2"/>
<dbReference type="AlphaFoldDB" id="A0A4V6I462"/>
<accession>A0A4V6I462</accession>
<keyword evidence="2" id="KW-0863">Zinc-finger</keyword>
<dbReference type="InterPro" id="IPR000962">
    <property type="entry name" value="Znf_DskA_TraR"/>
</dbReference>
<dbReference type="Proteomes" id="UP000029707">
    <property type="component" value="Unassembled WGS sequence"/>
</dbReference>
<keyword evidence="3" id="KW-0862">Zinc</keyword>
<keyword evidence="1" id="KW-0479">Metal-binding</keyword>
<dbReference type="PROSITE" id="PS01102">
    <property type="entry name" value="ZF_DKSA_1"/>
    <property type="match status" value="1"/>
</dbReference>
<feature type="domain" description="Zinc finger DksA/TraR C4-type" evidence="5">
    <location>
        <begin position="78"/>
        <end position="112"/>
    </location>
</feature>
<protein>
    <submittedName>
        <fullName evidence="6">RNA polymerase-binding protein DksA</fullName>
    </submittedName>
</protein>
<evidence type="ECO:0000256" key="3">
    <source>
        <dbReference type="ARBA" id="ARBA00022833"/>
    </source>
</evidence>
<dbReference type="Pfam" id="PF01258">
    <property type="entry name" value="zf-dskA_traR"/>
    <property type="match status" value="1"/>
</dbReference>
<dbReference type="InterPro" id="IPR020458">
    <property type="entry name" value="Znf_DskA_TraR_CS"/>
</dbReference>
<dbReference type="EMBL" id="JRMQ02000002">
    <property type="protein sequence ID" value="TLE02723.1"/>
    <property type="molecule type" value="Genomic_DNA"/>
</dbReference>
<dbReference type="SUPFAM" id="SSF109635">
    <property type="entry name" value="DnaK suppressor protein DksA, alpha-hairpin domain"/>
    <property type="match status" value="1"/>
</dbReference>
<reference evidence="6 7" key="1">
    <citation type="journal article" date="2014" name="Genome Announc.">
        <title>Draft genome sequences of eight enterohepatic helicobacter species isolated from both laboratory and wild rodents.</title>
        <authorList>
            <person name="Sheh A."/>
            <person name="Shen Z."/>
            <person name="Fox J.G."/>
        </authorList>
    </citation>
    <scope>NUCLEOTIDE SEQUENCE [LARGE SCALE GENOMIC DNA]</scope>
    <source>
        <strain evidence="6 7">MIT 01-6451</strain>
    </source>
</reference>
<name>A0A4V6I462_9HELI</name>
<dbReference type="PANTHER" id="PTHR33823:SF4">
    <property type="entry name" value="GENERAL STRESS PROTEIN 16O"/>
    <property type="match status" value="1"/>
</dbReference>
<sequence>MINYGFFETLLNERLSKLCESVKHKNTHITQIQNTHHKDEGDIVRANLQGNLEMGMIDLYQTEINDIRNSLQKIKDGVFGICEMCDDEIDVERLKVKPHAKYCINCRELFEKTQKKETR</sequence>
<gene>
    <name evidence="6" type="primary">dksA</name>
    <name evidence="6" type="ORF">LS65_002000</name>
</gene>
<dbReference type="PANTHER" id="PTHR33823">
    <property type="entry name" value="RNA POLYMERASE-BINDING TRANSCRIPTION FACTOR DKSA-RELATED"/>
    <property type="match status" value="1"/>
</dbReference>
<evidence type="ECO:0000313" key="6">
    <source>
        <dbReference type="EMBL" id="TLE02723.1"/>
    </source>
</evidence>
<keyword evidence="7" id="KW-1185">Reference proteome</keyword>
<dbReference type="SUPFAM" id="SSF57716">
    <property type="entry name" value="Glucocorticoid receptor-like (DNA-binding domain)"/>
    <property type="match status" value="1"/>
</dbReference>
<dbReference type="GeneID" id="82320522"/>
<dbReference type="GO" id="GO:0008270">
    <property type="term" value="F:zinc ion binding"/>
    <property type="evidence" value="ECO:0007669"/>
    <property type="project" value="UniProtKB-KW"/>
</dbReference>
<evidence type="ECO:0000313" key="7">
    <source>
        <dbReference type="Proteomes" id="UP000029707"/>
    </source>
</evidence>
<organism evidence="6 7">
    <name type="scientific">Helicobacter japonicus</name>
    <dbReference type="NCBI Taxonomy" id="425400"/>
    <lineage>
        <taxon>Bacteria</taxon>
        <taxon>Pseudomonadati</taxon>
        <taxon>Campylobacterota</taxon>
        <taxon>Epsilonproteobacteria</taxon>
        <taxon>Campylobacterales</taxon>
        <taxon>Helicobacteraceae</taxon>
        <taxon>Helicobacter</taxon>
    </lineage>
</organism>
<dbReference type="NCBIfam" id="NF033459">
    <property type="entry name" value="DksA_like"/>
    <property type="match status" value="1"/>
</dbReference>
<evidence type="ECO:0000256" key="1">
    <source>
        <dbReference type="ARBA" id="ARBA00022723"/>
    </source>
</evidence>
<dbReference type="STRING" id="425400.LS65_08000"/>
<dbReference type="PROSITE" id="PS51128">
    <property type="entry name" value="ZF_DKSA_2"/>
    <property type="match status" value="1"/>
</dbReference>
<evidence type="ECO:0000256" key="2">
    <source>
        <dbReference type="ARBA" id="ARBA00022771"/>
    </source>
</evidence>
<comment type="caution">
    <text evidence="6">The sequence shown here is derived from an EMBL/GenBank/DDBJ whole genome shotgun (WGS) entry which is preliminary data.</text>
</comment>
<proteinExistence type="predicted"/>
<dbReference type="Gene3D" id="1.20.120.910">
    <property type="entry name" value="DksA, coiled-coil domain"/>
    <property type="match status" value="1"/>
</dbReference>